<evidence type="ECO:0000313" key="10">
    <source>
        <dbReference type="EMBL" id="BBM87562.1"/>
    </source>
</evidence>
<dbReference type="OrthoDB" id="9800322at2"/>
<keyword evidence="3" id="KW-0479">Metal-binding</keyword>
<dbReference type="PROSITE" id="PS00082">
    <property type="entry name" value="EXTRADIOL_DIOXYGENAS"/>
    <property type="match status" value="1"/>
</dbReference>
<dbReference type="InterPro" id="IPR050383">
    <property type="entry name" value="GlyoxalaseI/FosfomycinResist"/>
</dbReference>
<feature type="domain" description="VOC" evidence="9">
    <location>
        <begin position="16"/>
        <end position="127"/>
    </location>
</feature>
<gene>
    <name evidence="10" type="ORF">UABAM_05974</name>
</gene>
<dbReference type="Proteomes" id="UP000326354">
    <property type="component" value="Chromosome"/>
</dbReference>
<dbReference type="SUPFAM" id="SSF54593">
    <property type="entry name" value="Glyoxalase/Bleomycin resistance protein/Dihydroxybiphenyl dioxygenase"/>
    <property type="match status" value="1"/>
</dbReference>
<dbReference type="Gene3D" id="3.10.180.10">
    <property type="entry name" value="2,3-Dihydroxybiphenyl 1,2-Dioxygenase, domain 1"/>
    <property type="match status" value="2"/>
</dbReference>
<dbReference type="GO" id="GO:0008198">
    <property type="term" value="F:ferrous iron binding"/>
    <property type="evidence" value="ECO:0007669"/>
    <property type="project" value="InterPro"/>
</dbReference>
<keyword evidence="6 8" id="KW-0560">Oxidoreductase</keyword>
<dbReference type="InterPro" id="IPR029068">
    <property type="entry name" value="Glyas_Bleomycin-R_OHBP_Dase"/>
</dbReference>
<dbReference type="GO" id="GO:0051213">
    <property type="term" value="F:dioxygenase activity"/>
    <property type="evidence" value="ECO:0007669"/>
    <property type="project" value="UniProtKB-KW"/>
</dbReference>
<sequence>MPICYPANKTAFNIVRCGYIELGVRDLQKSRNFYIDILGLIETQEKDGSIYLRGLEERCHHSVVLTKSESSCVLRMGFQVENEHHLSLLHADLQQTNLYSNFTSAYGVERILQTVDPLGMPIEFYTSMSQVSRSLQKYGSYKGCRPMRLDHFNCFTPDVQKSHDFYSGQLGFHLTEYTETDSENPELWAVWMQRKGNVHDLALTNGVGPRLHHLAFWCPAVTDIIHLCDVMSTTGYLKNMERGPGRHGISNAFFLYVRDPDGHRIELYSSDYLTVDPDFVPIRWGLHDAQRQTLWGHAAPKSWFEEGSHFINTTTSEPQLQAQPIVAN</sequence>
<keyword evidence="7 8" id="KW-0408">Iron</keyword>
<dbReference type="KEGG" id="uam:UABAM_05974"/>
<accession>A0A5S9IUE6</accession>
<evidence type="ECO:0000256" key="7">
    <source>
        <dbReference type="ARBA" id="ARBA00023004"/>
    </source>
</evidence>
<proteinExistence type="inferred from homology"/>
<dbReference type="InterPro" id="IPR037523">
    <property type="entry name" value="VOC_core"/>
</dbReference>
<dbReference type="AlphaFoldDB" id="A0A5S9IUE6"/>
<keyword evidence="11" id="KW-1185">Reference proteome</keyword>
<evidence type="ECO:0000256" key="1">
    <source>
        <dbReference type="ARBA" id="ARBA00001954"/>
    </source>
</evidence>
<dbReference type="Pfam" id="PF00903">
    <property type="entry name" value="Glyoxalase"/>
    <property type="match status" value="2"/>
</dbReference>
<dbReference type="PANTHER" id="PTHR21366">
    <property type="entry name" value="GLYOXALASE FAMILY PROTEIN"/>
    <property type="match status" value="1"/>
</dbReference>
<keyword evidence="5 8" id="KW-0223">Dioxygenase</keyword>
<name>A0A5S9IUE6_UABAM</name>
<evidence type="ECO:0000256" key="6">
    <source>
        <dbReference type="ARBA" id="ARBA00023002"/>
    </source>
</evidence>
<evidence type="ECO:0000256" key="4">
    <source>
        <dbReference type="ARBA" id="ARBA00022797"/>
    </source>
</evidence>
<dbReference type="NCBIfam" id="TIGR02295">
    <property type="entry name" value="HpaD"/>
    <property type="match status" value="1"/>
</dbReference>
<evidence type="ECO:0000313" key="11">
    <source>
        <dbReference type="Proteomes" id="UP000326354"/>
    </source>
</evidence>
<dbReference type="RefSeq" id="WP_151971578.1">
    <property type="nucleotide sequence ID" value="NZ_AP019860.1"/>
</dbReference>
<comment type="similarity">
    <text evidence="2 8">Belongs to the extradiol ring-cleavage dioxygenase family.</text>
</comment>
<evidence type="ECO:0000256" key="2">
    <source>
        <dbReference type="ARBA" id="ARBA00008784"/>
    </source>
</evidence>
<evidence type="ECO:0000256" key="3">
    <source>
        <dbReference type="ARBA" id="ARBA00022723"/>
    </source>
</evidence>
<protein>
    <submittedName>
        <fullName evidence="10">3,4-dihydroxyphenylacetate 2,3-dioxygenase</fullName>
    </submittedName>
</protein>
<evidence type="ECO:0000256" key="5">
    <source>
        <dbReference type="ARBA" id="ARBA00022964"/>
    </source>
</evidence>
<keyword evidence="4 8" id="KW-0058">Aromatic hydrocarbons catabolism</keyword>
<feature type="domain" description="VOC" evidence="9">
    <location>
        <begin position="148"/>
        <end position="270"/>
    </location>
</feature>
<evidence type="ECO:0000256" key="8">
    <source>
        <dbReference type="RuleBase" id="RU000683"/>
    </source>
</evidence>
<evidence type="ECO:0000259" key="9">
    <source>
        <dbReference type="PROSITE" id="PS51819"/>
    </source>
</evidence>
<reference evidence="10 11" key="1">
    <citation type="submission" date="2019-08" db="EMBL/GenBank/DDBJ databases">
        <title>Complete genome sequence of Candidatus Uab amorphum.</title>
        <authorList>
            <person name="Shiratori T."/>
            <person name="Suzuki S."/>
            <person name="Kakizawa Y."/>
            <person name="Ishida K."/>
        </authorList>
    </citation>
    <scope>NUCLEOTIDE SEQUENCE [LARGE SCALE GENOMIC DNA]</scope>
    <source>
        <strain evidence="10 11">SRT547</strain>
    </source>
</reference>
<dbReference type="InterPro" id="IPR011981">
    <property type="entry name" value="DHPA_dOase_Mn/Fe"/>
</dbReference>
<organism evidence="10 11">
    <name type="scientific">Uabimicrobium amorphum</name>
    <dbReference type="NCBI Taxonomy" id="2596890"/>
    <lineage>
        <taxon>Bacteria</taxon>
        <taxon>Pseudomonadati</taxon>
        <taxon>Planctomycetota</taxon>
        <taxon>Candidatus Uabimicrobiia</taxon>
        <taxon>Candidatus Uabimicrobiales</taxon>
        <taxon>Candidatus Uabimicrobiaceae</taxon>
        <taxon>Candidatus Uabimicrobium</taxon>
    </lineage>
</organism>
<dbReference type="EMBL" id="AP019860">
    <property type="protein sequence ID" value="BBM87562.1"/>
    <property type="molecule type" value="Genomic_DNA"/>
</dbReference>
<dbReference type="InterPro" id="IPR000486">
    <property type="entry name" value="Xdiol_ring_cleave_dOase_1/2"/>
</dbReference>
<comment type="cofactor">
    <cofactor evidence="1 8">
        <name>Fe(2+)</name>
        <dbReference type="ChEBI" id="CHEBI:29033"/>
    </cofactor>
</comment>
<dbReference type="InterPro" id="IPR004360">
    <property type="entry name" value="Glyas_Fos-R_dOase_dom"/>
</dbReference>
<dbReference type="PROSITE" id="PS51819">
    <property type="entry name" value="VOC"/>
    <property type="match status" value="2"/>
</dbReference>